<name>A0A368H3E7_ANCCA</name>
<evidence type="ECO:0000313" key="3">
    <source>
        <dbReference type="Proteomes" id="UP000252519"/>
    </source>
</evidence>
<dbReference type="EMBL" id="JOJR01000016">
    <property type="protein sequence ID" value="RCN51132.1"/>
    <property type="molecule type" value="Genomic_DNA"/>
</dbReference>
<reference evidence="2 3" key="1">
    <citation type="submission" date="2014-10" db="EMBL/GenBank/DDBJ databases">
        <title>Draft genome of the hookworm Ancylostoma caninum.</title>
        <authorList>
            <person name="Mitreva M."/>
        </authorList>
    </citation>
    <scope>NUCLEOTIDE SEQUENCE [LARGE SCALE GENOMIC DNA]</scope>
    <source>
        <strain evidence="2 3">Baltimore</strain>
    </source>
</reference>
<keyword evidence="1" id="KW-0732">Signal</keyword>
<gene>
    <name evidence="2" type="ORF">ANCCAN_02697</name>
</gene>
<proteinExistence type="predicted"/>
<comment type="caution">
    <text evidence="2">The sequence shown here is derived from an EMBL/GenBank/DDBJ whole genome shotgun (WGS) entry which is preliminary data.</text>
</comment>
<feature type="chain" id="PRO_5016768658" description="Cystatin domain-containing protein" evidence="1">
    <location>
        <begin position="17"/>
        <end position="120"/>
    </location>
</feature>
<dbReference type="Proteomes" id="UP000252519">
    <property type="component" value="Unassembled WGS sequence"/>
</dbReference>
<evidence type="ECO:0000313" key="2">
    <source>
        <dbReference type="EMBL" id="RCN51132.1"/>
    </source>
</evidence>
<accession>A0A368H3E7</accession>
<organism evidence="2 3">
    <name type="scientific">Ancylostoma caninum</name>
    <name type="common">Dog hookworm</name>
    <dbReference type="NCBI Taxonomy" id="29170"/>
    <lineage>
        <taxon>Eukaryota</taxon>
        <taxon>Metazoa</taxon>
        <taxon>Ecdysozoa</taxon>
        <taxon>Nematoda</taxon>
        <taxon>Chromadorea</taxon>
        <taxon>Rhabditida</taxon>
        <taxon>Rhabditina</taxon>
        <taxon>Rhabditomorpha</taxon>
        <taxon>Strongyloidea</taxon>
        <taxon>Ancylostomatidae</taxon>
        <taxon>Ancylostomatinae</taxon>
        <taxon>Ancylostoma</taxon>
    </lineage>
</organism>
<feature type="signal peptide" evidence="1">
    <location>
        <begin position="1"/>
        <end position="16"/>
    </location>
</feature>
<keyword evidence="3" id="KW-1185">Reference proteome</keyword>
<evidence type="ECO:0000256" key="1">
    <source>
        <dbReference type="SAM" id="SignalP"/>
    </source>
</evidence>
<dbReference type="AlphaFoldDB" id="A0A368H3E7"/>
<evidence type="ECO:0008006" key="4">
    <source>
        <dbReference type="Google" id="ProtNLM"/>
    </source>
</evidence>
<sequence length="120" mass="13881">MIRFILLFTLIAVVLAFIPGTGEDLGVMTIHFDIPYTALDREHYEDLVKKALINIATHQYQRQYNGEYARINGRSVNDKLVVDVQAMNINCEHENTFLRKFICEIGYYHIDTKCPANTIE</sequence>
<protein>
    <recommendedName>
        <fullName evidence="4">Cystatin domain-containing protein</fullName>
    </recommendedName>
</protein>